<evidence type="ECO:0008006" key="3">
    <source>
        <dbReference type="Google" id="ProtNLM"/>
    </source>
</evidence>
<proteinExistence type="predicted"/>
<dbReference type="Pfam" id="PF10011">
    <property type="entry name" value="DUF2254"/>
    <property type="match status" value="1"/>
</dbReference>
<protein>
    <recommendedName>
        <fullName evidence="3">DUF2254 domain-containing protein</fullName>
    </recommendedName>
</protein>
<keyword evidence="1" id="KW-1133">Transmembrane helix</keyword>
<evidence type="ECO:0000313" key="2">
    <source>
        <dbReference type="EMBL" id="QNO52678.1"/>
    </source>
</evidence>
<name>A0A7G9YXE4_9EURY</name>
<feature type="transmembrane region" description="Helical" evidence="1">
    <location>
        <begin position="61"/>
        <end position="83"/>
    </location>
</feature>
<gene>
    <name evidence="2" type="ORF">OOKFEKOF_00017</name>
</gene>
<sequence>MEQEQESKEIRKFVMKTSTIIFLEKMVVLSIMSIFLILVIIAFTDFIPFVLKFNTSYASTIYQGIGIGSLLSIFAIVISLALMAVQYASQQYTHRIMDFYIKSMMFRCILFIYMGTIFYNMFMLTEEPVNPTHMFVSISLSALCIVALIPHFFITMIHLRPDFIIGKMLGRINKKDIDSLKRLPHSEEDKLLLPAAEIIERAIRNGDRTTAKNGLDEIRRCYLKYLSPGNEESVSPYFLKHILNVGRVAIINTDDGSVGYVLNILGKIGTQTVSKKMNSSTKIVLEDIDLIGFKVLQNYDAATEQMIKSLQDILKAVIESGNEEKEILMQIFILYNNLSDELFNLKKDKMIKFMLTSFSEPRTLLEAMVKNKRCATIEETAKLSKRIGVDAAKGGFIDHFKQSISLLHEIGTSAAKNKLVWDTPMLEIDIAESTIRRLLAMKREVKDEVESKEFNNIMNEIDYAIEDIKRYL</sequence>
<dbReference type="AlphaFoldDB" id="A0A7G9YXE4"/>
<organism evidence="2">
    <name type="scientific">Candidatus Methanophagaceae archaeon ANME-1 ERB6</name>
    <dbReference type="NCBI Taxonomy" id="2759912"/>
    <lineage>
        <taxon>Archaea</taxon>
        <taxon>Methanobacteriati</taxon>
        <taxon>Methanobacteriota</taxon>
        <taxon>Stenosarchaea group</taxon>
        <taxon>Methanomicrobia</taxon>
        <taxon>Candidatus Methanophagales</taxon>
        <taxon>Candidatus Methanophagaceae</taxon>
    </lineage>
</organism>
<feature type="transmembrane region" description="Helical" evidence="1">
    <location>
        <begin position="21"/>
        <end position="41"/>
    </location>
</feature>
<keyword evidence="1" id="KW-0472">Membrane</keyword>
<feature type="transmembrane region" description="Helical" evidence="1">
    <location>
        <begin position="134"/>
        <end position="159"/>
    </location>
</feature>
<evidence type="ECO:0000256" key="1">
    <source>
        <dbReference type="SAM" id="Phobius"/>
    </source>
</evidence>
<dbReference type="EMBL" id="MT631517">
    <property type="protein sequence ID" value="QNO52678.1"/>
    <property type="molecule type" value="Genomic_DNA"/>
</dbReference>
<keyword evidence="1" id="KW-0812">Transmembrane</keyword>
<dbReference type="InterPro" id="IPR018723">
    <property type="entry name" value="DUF2254_membrane"/>
</dbReference>
<reference evidence="2" key="1">
    <citation type="submission" date="2020-06" db="EMBL/GenBank/DDBJ databases">
        <title>Unique genomic features of the anaerobic methanotrophic archaea.</title>
        <authorList>
            <person name="Chadwick G.L."/>
            <person name="Skennerton C.T."/>
            <person name="Laso-Perez R."/>
            <person name="Leu A.O."/>
            <person name="Speth D.R."/>
            <person name="Yu H."/>
            <person name="Morgan-Lang C."/>
            <person name="Hatzenpichler R."/>
            <person name="Goudeau D."/>
            <person name="Malmstrom R."/>
            <person name="Brazelton W.J."/>
            <person name="Woyke T."/>
            <person name="Hallam S.J."/>
            <person name="Tyson G.W."/>
            <person name="Wegener G."/>
            <person name="Boetius A."/>
            <person name="Orphan V."/>
        </authorList>
    </citation>
    <scope>NUCLEOTIDE SEQUENCE</scope>
</reference>
<feature type="transmembrane region" description="Helical" evidence="1">
    <location>
        <begin position="104"/>
        <end position="122"/>
    </location>
</feature>
<accession>A0A7G9YXE4</accession>